<protein>
    <submittedName>
        <fullName evidence="1">Uncharacterized protein</fullName>
    </submittedName>
</protein>
<dbReference type="EMBL" id="BGPR01015821">
    <property type="protein sequence ID" value="GBN70770.1"/>
    <property type="molecule type" value="Genomic_DNA"/>
</dbReference>
<keyword evidence="2" id="KW-1185">Reference proteome</keyword>
<organism evidence="1 2">
    <name type="scientific">Araneus ventricosus</name>
    <name type="common">Orbweaver spider</name>
    <name type="synonym">Epeira ventricosa</name>
    <dbReference type="NCBI Taxonomy" id="182803"/>
    <lineage>
        <taxon>Eukaryota</taxon>
        <taxon>Metazoa</taxon>
        <taxon>Ecdysozoa</taxon>
        <taxon>Arthropoda</taxon>
        <taxon>Chelicerata</taxon>
        <taxon>Arachnida</taxon>
        <taxon>Araneae</taxon>
        <taxon>Araneomorphae</taxon>
        <taxon>Entelegynae</taxon>
        <taxon>Araneoidea</taxon>
        <taxon>Araneidae</taxon>
        <taxon>Araneus</taxon>
    </lineage>
</organism>
<accession>A0A4Y2R5N9</accession>
<name>A0A4Y2R5N9_ARAVE</name>
<evidence type="ECO:0000313" key="1">
    <source>
        <dbReference type="EMBL" id="GBN70770.1"/>
    </source>
</evidence>
<sequence>MFAKFSCQSSKLPVNKNRDEIGRSARLGVLKVNASVIRRLPAAGLPHAPVVRRQAMIALSVAQEIAQIVILPSTFEMERKSSEELKRKSTEKKEES</sequence>
<dbReference type="Proteomes" id="UP000499080">
    <property type="component" value="Unassembled WGS sequence"/>
</dbReference>
<comment type="caution">
    <text evidence="1">The sequence shown here is derived from an EMBL/GenBank/DDBJ whole genome shotgun (WGS) entry which is preliminary data.</text>
</comment>
<gene>
    <name evidence="1" type="ORF">AVEN_84382_1</name>
</gene>
<dbReference type="AlphaFoldDB" id="A0A4Y2R5N9"/>
<evidence type="ECO:0000313" key="2">
    <source>
        <dbReference type="Proteomes" id="UP000499080"/>
    </source>
</evidence>
<reference evidence="1 2" key="1">
    <citation type="journal article" date="2019" name="Sci. Rep.">
        <title>Orb-weaving spider Araneus ventricosus genome elucidates the spidroin gene catalogue.</title>
        <authorList>
            <person name="Kono N."/>
            <person name="Nakamura H."/>
            <person name="Ohtoshi R."/>
            <person name="Moran D.A.P."/>
            <person name="Shinohara A."/>
            <person name="Yoshida Y."/>
            <person name="Fujiwara M."/>
            <person name="Mori M."/>
            <person name="Tomita M."/>
            <person name="Arakawa K."/>
        </authorList>
    </citation>
    <scope>NUCLEOTIDE SEQUENCE [LARGE SCALE GENOMIC DNA]</scope>
</reference>
<proteinExistence type="predicted"/>